<comment type="caution">
    <text evidence="2">The sequence shown here is derived from an EMBL/GenBank/DDBJ whole genome shotgun (WGS) entry which is preliminary data.</text>
</comment>
<proteinExistence type="predicted"/>
<dbReference type="Gene3D" id="2.30.42.10">
    <property type="match status" value="1"/>
</dbReference>
<feature type="transmembrane region" description="Helical" evidence="1">
    <location>
        <begin position="56"/>
        <end position="76"/>
    </location>
</feature>
<dbReference type="Proteomes" id="UP000679950">
    <property type="component" value="Unassembled WGS sequence"/>
</dbReference>
<keyword evidence="1" id="KW-1133">Transmembrane helix</keyword>
<dbReference type="InterPro" id="IPR036034">
    <property type="entry name" value="PDZ_sf"/>
</dbReference>
<keyword evidence="1" id="KW-0812">Transmembrane</keyword>
<evidence type="ECO:0000313" key="2">
    <source>
        <dbReference type="EMBL" id="GIN58427.1"/>
    </source>
</evidence>
<feature type="transmembrane region" description="Helical" evidence="1">
    <location>
        <begin position="82"/>
        <end position="99"/>
    </location>
</feature>
<sequence length="394" mass="44310">MEWTVEIARGIGRMFLHPVFYFSIIWVLLAGFWRIKRERRDFLVRVHTIFLELRHLFPAGILVGVVLSIVSILLGLTIPLKLLFIVALATIILTVIGNARLLSAAFTIGIPLLLLSSFSLFSFEWNFLGPMDSNDLLGASVMLGLLMVAEGFLMLKNGLKDVSPKLRTSRRGLTVGALQTKRFWLLPSFLFLPSGVLTMPFDWWPVISSGSTGYSLVLLPFLLGFQQQIQTELPEAAVRRMGKNVLILGLLVLMASIVSALLLPVYAAIITSVFALLGRIWIAYRHRIRENNYPYYFAPRNSGVMVLDVLPDSPADKMGLKTGEIIQTCNKVKVNSKEEMYQALSKNRAYCKLEVFDHNNEIRIVQGALYEGDHHELGILFIENNQMGQTNRAI</sequence>
<name>A0ABQ4KM45_9BACI</name>
<feature type="transmembrane region" description="Helical" evidence="1">
    <location>
        <begin position="15"/>
        <end position="35"/>
    </location>
</feature>
<accession>A0ABQ4KM45</accession>
<evidence type="ECO:0000256" key="1">
    <source>
        <dbReference type="SAM" id="Phobius"/>
    </source>
</evidence>
<protein>
    <submittedName>
        <fullName evidence="2">Membrane protein</fullName>
    </submittedName>
</protein>
<organism evidence="2 3">
    <name type="scientific">Lederbergia ruris</name>
    <dbReference type="NCBI Taxonomy" id="217495"/>
    <lineage>
        <taxon>Bacteria</taxon>
        <taxon>Bacillati</taxon>
        <taxon>Bacillota</taxon>
        <taxon>Bacilli</taxon>
        <taxon>Bacillales</taxon>
        <taxon>Bacillaceae</taxon>
        <taxon>Lederbergia</taxon>
    </lineage>
</organism>
<feature type="transmembrane region" description="Helical" evidence="1">
    <location>
        <begin position="245"/>
        <end position="262"/>
    </location>
</feature>
<feature type="transmembrane region" description="Helical" evidence="1">
    <location>
        <begin position="106"/>
        <end position="125"/>
    </location>
</feature>
<feature type="transmembrane region" description="Helical" evidence="1">
    <location>
        <begin position="137"/>
        <end position="155"/>
    </location>
</feature>
<evidence type="ECO:0000313" key="3">
    <source>
        <dbReference type="Proteomes" id="UP000679950"/>
    </source>
</evidence>
<dbReference type="SUPFAM" id="SSF50156">
    <property type="entry name" value="PDZ domain-like"/>
    <property type="match status" value="1"/>
</dbReference>
<keyword evidence="3" id="KW-1185">Reference proteome</keyword>
<feature type="transmembrane region" description="Helical" evidence="1">
    <location>
        <begin position="268"/>
        <end position="284"/>
    </location>
</feature>
<dbReference type="RefSeq" id="WP_246516869.1">
    <property type="nucleotide sequence ID" value="NZ_BORB01000023.1"/>
</dbReference>
<reference evidence="2 3" key="1">
    <citation type="submission" date="2021-03" db="EMBL/GenBank/DDBJ databases">
        <title>Antimicrobial resistance genes in bacteria isolated from Japanese honey, and their potential for conferring macrolide and lincosamide resistance in the American foulbrood pathogen Paenibacillus larvae.</title>
        <authorList>
            <person name="Okamoto M."/>
            <person name="Kumagai M."/>
            <person name="Kanamori H."/>
            <person name="Takamatsu D."/>
        </authorList>
    </citation>
    <scope>NUCLEOTIDE SEQUENCE [LARGE SCALE GENOMIC DNA]</scope>
    <source>
        <strain evidence="2 3">J8TS2</strain>
    </source>
</reference>
<feature type="transmembrane region" description="Helical" evidence="1">
    <location>
        <begin position="207"/>
        <end position="225"/>
    </location>
</feature>
<gene>
    <name evidence="2" type="ORF">J8TS2_27460</name>
</gene>
<keyword evidence="1" id="KW-0472">Membrane</keyword>
<dbReference type="EMBL" id="BORB01000023">
    <property type="protein sequence ID" value="GIN58427.1"/>
    <property type="molecule type" value="Genomic_DNA"/>
</dbReference>
<feature type="transmembrane region" description="Helical" evidence="1">
    <location>
        <begin position="183"/>
        <end position="201"/>
    </location>
</feature>